<sequence>MILLFMTGWLGVSSLRHQNEKAQGVSLHARMVRVLPLQLTSLSVLLVHRASMTASFTSIFSSQALSSLADGLNSIL</sequence>
<name>A0ABR1ZNN9_9ROSI</name>
<dbReference type="Proteomes" id="UP001472677">
    <property type="component" value="Unassembled WGS sequence"/>
</dbReference>
<proteinExistence type="predicted"/>
<evidence type="ECO:0008006" key="3">
    <source>
        <dbReference type="Google" id="ProtNLM"/>
    </source>
</evidence>
<accession>A0ABR1ZNN9</accession>
<gene>
    <name evidence="1" type="ORF">V6N12_055191</name>
</gene>
<evidence type="ECO:0000313" key="2">
    <source>
        <dbReference type="Proteomes" id="UP001472677"/>
    </source>
</evidence>
<comment type="caution">
    <text evidence="1">The sequence shown here is derived from an EMBL/GenBank/DDBJ whole genome shotgun (WGS) entry which is preliminary data.</text>
</comment>
<keyword evidence="2" id="KW-1185">Reference proteome</keyword>
<organism evidence="1 2">
    <name type="scientific">Hibiscus sabdariffa</name>
    <name type="common">roselle</name>
    <dbReference type="NCBI Taxonomy" id="183260"/>
    <lineage>
        <taxon>Eukaryota</taxon>
        <taxon>Viridiplantae</taxon>
        <taxon>Streptophyta</taxon>
        <taxon>Embryophyta</taxon>
        <taxon>Tracheophyta</taxon>
        <taxon>Spermatophyta</taxon>
        <taxon>Magnoliopsida</taxon>
        <taxon>eudicotyledons</taxon>
        <taxon>Gunneridae</taxon>
        <taxon>Pentapetalae</taxon>
        <taxon>rosids</taxon>
        <taxon>malvids</taxon>
        <taxon>Malvales</taxon>
        <taxon>Malvaceae</taxon>
        <taxon>Malvoideae</taxon>
        <taxon>Hibiscus</taxon>
    </lineage>
</organism>
<reference evidence="1 2" key="1">
    <citation type="journal article" date="2024" name="G3 (Bethesda)">
        <title>Genome assembly of Hibiscus sabdariffa L. provides insights into metabolisms of medicinal natural products.</title>
        <authorList>
            <person name="Kim T."/>
        </authorList>
    </citation>
    <scope>NUCLEOTIDE SEQUENCE [LARGE SCALE GENOMIC DNA]</scope>
    <source>
        <strain evidence="1">TK-2024</strain>
        <tissue evidence="1">Old leaves</tissue>
    </source>
</reference>
<evidence type="ECO:0000313" key="1">
    <source>
        <dbReference type="EMBL" id="KAK8482143.1"/>
    </source>
</evidence>
<protein>
    <recommendedName>
        <fullName evidence="3">Secreted protein</fullName>
    </recommendedName>
</protein>
<dbReference type="EMBL" id="JBBPBM010001763">
    <property type="protein sequence ID" value="KAK8482143.1"/>
    <property type="molecule type" value="Genomic_DNA"/>
</dbReference>